<sequence length="46" mass="4853">MNESGLIMFMGFIFVLVIIAAVIAVVSAVTASVAAYVDEAESEEDE</sequence>
<dbReference type="RefSeq" id="WP_022749355.1">
    <property type="nucleotide sequence ID" value="NZ_FOGW01000004.1"/>
</dbReference>
<name>A0A1H9P6G3_9FIRM</name>
<gene>
    <name evidence="2" type="ORF">SAMN02910429_00109</name>
</gene>
<feature type="transmembrane region" description="Helical" evidence="1">
    <location>
        <begin position="12"/>
        <end position="37"/>
    </location>
</feature>
<evidence type="ECO:0000313" key="2">
    <source>
        <dbReference type="EMBL" id="SER43687.1"/>
    </source>
</evidence>
<protein>
    <submittedName>
        <fullName evidence="2">Uncharacterized protein</fullName>
    </submittedName>
</protein>
<keyword evidence="1" id="KW-1133">Transmembrane helix</keyword>
<keyword evidence="1" id="KW-0472">Membrane</keyword>
<keyword evidence="1" id="KW-0812">Transmembrane</keyword>
<keyword evidence="3" id="KW-1185">Reference proteome</keyword>
<organism evidence="2 3">
    <name type="scientific">Lachnobacterium bovis</name>
    <dbReference type="NCBI Taxonomy" id="140626"/>
    <lineage>
        <taxon>Bacteria</taxon>
        <taxon>Bacillati</taxon>
        <taxon>Bacillota</taxon>
        <taxon>Clostridia</taxon>
        <taxon>Lachnospirales</taxon>
        <taxon>Lachnospiraceae</taxon>
        <taxon>Lachnobacterium</taxon>
    </lineage>
</organism>
<proteinExistence type="predicted"/>
<reference evidence="3" key="1">
    <citation type="submission" date="2016-10" db="EMBL/GenBank/DDBJ databases">
        <authorList>
            <person name="Varghese N."/>
            <person name="Submissions S."/>
        </authorList>
    </citation>
    <scope>NUCLEOTIDE SEQUENCE [LARGE SCALE GENOMIC DNA]</scope>
    <source>
        <strain evidence="3">S1b</strain>
    </source>
</reference>
<accession>A0A1H9P6G3</accession>
<evidence type="ECO:0000313" key="3">
    <source>
        <dbReference type="Proteomes" id="UP000182471"/>
    </source>
</evidence>
<dbReference type="AlphaFoldDB" id="A0A1H9P6G3"/>
<dbReference type="Proteomes" id="UP000182471">
    <property type="component" value="Unassembled WGS sequence"/>
</dbReference>
<evidence type="ECO:0000256" key="1">
    <source>
        <dbReference type="SAM" id="Phobius"/>
    </source>
</evidence>
<dbReference type="EMBL" id="FOGW01000004">
    <property type="protein sequence ID" value="SER43687.1"/>
    <property type="molecule type" value="Genomic_DNA"/>
</dbReference>